<dbReference type="Gene3D" id="2.60.40.10">
    <property type="entry name" value="Immunoglobulins"/>
    <property type="match status" value="1"/>
</dbReference>
<dbReference type="RefSeq" id="WP_215242374.1">
    <property type="nucleotide sequence ID" value="NZ_CAJRAF010000004.1"/>
</dbReference>
<dbReference type="SUPFAM" id="SSF51126">
    <property type="entry name" value="Pectin lyase-like"/>
    <property type="match status" value="2"/>
</dbReference>
<feature type="region of interest" description="Disordered" evidence="1">
    <location>
        <begin position="92"/>
        <end position="114"/>
    </location>
</feature>
<proteinExistence type="predicted"/>
<protein>
    <recommendedName>
        <fullName evidence="5">T9SS type A sorting domain-containing protein</fullName>
    </recommendedName>
</protein>
<dbReference type="EMBL" id="CAJRAF010000004">
    <property type="protein sequence ID" value="CAG5018841.1"/>
    <property type="molecule type" value="Genomic_DNA"/>
</dbReference>
<dbReference type="Gene3D" id="2.160.20.10">
    <property type="entry name" value="Single-stranded right-handed beta-helix, Pectin lyase-like"/>
    <property type="match status" value="1"/>
</dbReference>
<feature type="chain" id="PRO_5036953881" description="T9SS type A sorting domain-containing protein" evidence="2">
    <location>
        <begin position="26"/>
        <end position="1319"/>
    </location>
</feature>
<evidence type="ECO:0000313" key="3">
    <source>
        <dbReference type="EMBL" id="CAG5018841.1"/>
    </source>
</evidence>
<keyword evidence="2" id="KW-0732">Signal</keyword>
<sequence>MKRKISTLFFFLIPCLALTIYPSFAQKSLQGEKVQTNQVKAHFKNGSFAKGDKAVRLGIEQWLASQGVRQTAGAEFTAKELGLMFADPSKMTSASRFTKPGKGKTGHMGGLKDASAGKNTKIAARRIPRLRPSSFTTRRAGSDVPTTLYVNWAVADPLGDGSSWDQAYPELADALIFARDNPSVEQIWVANGVYLPAYPADYEVGDDWDYQNRNNVFVLPANVKVYGGFAGTEATLAERVFKVADQFIIMGGSQMVSSTILCGDVNGDDFYYLYQDDPTAIEDNCYHVVVAAGTSGAVLDGFTIYGGNADATGDLTIGAHTIPGTAGGGIAVVNATPALSNLIVRENFASTGSAIYGEGASFTLTNTVIAGNVSSEKGGVSLVSSAPVFTNVTIAGNSAVENAGGIYCTGNSSLPIIRNTIVYGNTAPADPNILLADDASPSFEYSIIQGSRGSGNGTWDSSFGEDGGNNIDADPKFQDPEYGLFGLQPSSPGVNGGNDLYFQASQSPDLSGITTDLRGITRITGAHVEIGALESLYDNLTTTLVHTGGRLYVKQGGAGNGSSWGNAAREVADALLAARLNADITEIWVAGGTYYPLYRPDNLAADPDRRNHAFVLVDGVKIYGGFAGNEGSLSDRILGATPSILSGDFNNDDIALSNIDLEDFLQNGPSTTLDENALQLIYAADLFSENTVFDGFTVQGAALLSRMQEFNIEDEDAGEFFGKFFTDYLLVNEIAAPRILGSGFVSLGSDVEISNVTVRNNFGILGGSVFTFGSLNRIYNSVVYNNFSLMMGGGITCFSTFSDVINATVTKNLSFGAPAGMIDFDGRSFVSNSIFYGSILNEELLGPEFSSISLSFPFDSQIDHSIIGGSGGSSNWSLPDPVLDGGGNLDEDPLFANAATDDFTPTACSAAVNAGVNNFINPDSEENLDLTALLPQDLAGNDRVFNTVIDMGSFEFQGSTPPGVLPLAGNGKESEHEFTSNTAHSFTAGSGLCTVDLLQLEPTEGLSGNVMTKVWVDPSVRTYNNAVYLQRHYDIEPETNAGSAKGKVTLYFTQAEFDAFNLQVEPEEYLPTGTEEGEGDRKANFRIYQFHGVDAGGYGDPSSYDGDRTEIDPGVNNIVWDSDKARWEVTFTVNGFSGFFAGTASHSPLPVRLVSFNGKLTEQQKVQLDWKVTEQVNIDTYIVEYSATGKSFTEIGRKVANTVASTNYTYLDTLSHAGGTAYYRLKIVELDGTKAYSRLISVKLPEAPKMIAYPVPAKNELWIDWKKSDADKAEFFDKNGRLLHTVGKTKGVQRVDISRFPSGLLLLKAGNDTRKILKE</sequence>
<dbReference type="InterPro" id="IPR011050">
    <property type="entry name" value="Pectin_lyase_fold/virulence"/>
</dbReference>
<accession>A0A916NET7</accession>
<dbReference type="Proteomes" id="UP000680038">
    <property type="component" value="Unassembled WGS sequence"/>
</dbReference>
<organism evidence="3 4">
    <name type="scientific">Dyadobacter helix</name>
    <dbReference type="NCBI Taxonomy" id="2822344"/>
    <lineage>
        <taxon>Bacteria</taxon>
        <taxon>Pseudomonadati</taxon>
        <taxon>Bacteroidota</taxon>
        <taxon>Cytophagia</taxon>
        <taxon>Cytophagales</taxon>
        <taxon>Spirosomataceae</taxon>
        <taxon>Dyadobacter</taxon>
    </lineage>
</organism>
<reference evidence="3" key="1">
    <citation type="submission" date="2021-04" db="EMBL/GenBank/DDBJ databases">
        <authorList>
            <person name="Rodrigo-Torres L."/>
            <person name="Arahal R. D."/>
            <person name="Lucena T."/>
        </authorList>
    </citation>
    <scope>NUCLEOTIDE SEQUENCE</scope>
    <source>
        <strain evidence="3">CECT 9275</strain>
    </source>
</reference>
<gene>
    <name evidence="3" type="ORF">DYBT9275_06082</name>
</gene>
<evidence type="ECO:0000313" key="4">
    <source>
        <dbReference type="Proteomes" id="UP000680038"/>
    </source>
</evidence>
<name>A0A916NET7_9BACT</name>
<evidence type="ECO:0000256" key="1">
    <source>
        <dbReference type="SAM" id="MobiDB-lite"/>
    </source>
</evidence>
<dbReference type="InterPro" id="IPR013783">
    <property type="entry name" value="Ig-like_fold"/>
</dbReference>
<evidence type="ECO:0008006" key="5">
    <source>
        <dbReference type="Google" id="ProtNLM"/>
    </source>
</evidence>
<evidence type="ECO:0000256" key="2">
    <source>
        <dbReference type="SAM" id="SignalP"/>
    </source>
</evidence>
<feature type="signal peptide" evidence="2">
    <location>
        <begin position="1"/>
        <end position="25"/>
    </location>
</feature>
<keyword evidence="4" id="KW-1185">Reference proteome</keyword>
<dbReference type="InterPro" id="IPR012334">
    <property type="entry name" value="Pectin_lyas_fold"/>
</dbReference>
<comment type="caution">
    <text evidence="3">The sequence shown here is derived from an EMBL/GenBank/DDBJ whole genome shotgun (WGS) entry which is preliminary data.</text>
</comment>